<evidence type="ECO:0000313" key="1">
    <source>
        <dbReference type="EMBL" id="VAX22052.1"/>
    </source>
</evidence>
<sequence length="106" mass="12120">MPLMKPEIIKSIIEFETEKLITVCSSEGFLLHLAGRYSRSISKTAERLLERETKTIGNGKHKAKVYSLLNDVGFETIKAEELPGYDLTVFFNMNNKEDYLKILSSF</sequence>
<proteinExistence type="predicted"/>
<protein>
    <submittedName>
        <fullName evidence="1">Uncharacterized protein</fullName>
    </submittedName>
</protein>
<accession>A0A3B1C1S4</accession>
<dbReference type="Gene3D" id="3.90.550.10">
    <property type="entry name" value="Spore Coat Polysaccharide Biosynthesis Protein SpsA, Chain A"/>
    <property type="match status" value="1"/>
</dbReference>
<organism evidence="1">
    <name type="scientific">hydrothermal vent metagenome</name>
    <dbReference type="NCBI Taxonomy" id="652676"/>
    <lineage>
        <taxon>unclassified sequences</taxon>
        <taxon>metagenomes</taxon>
        <taxon>ecological metagenomes</taxon>
    </lineage>
</organism>
<reference evidence="1" key="1">
    <citation type="submission" date="2018-06" db="EMBL/GenBank/DDBJ databases">
        <authorList>
            <person name="Zhirakovskaya E."/>
        </authorList>
    </citation>
    <scope>NUCLEOTIDE SEQUENCE</scope>
</reference>
<dbReference type="EMBL" id="UOGD01000211">
    <property type="protein sequence ID" value="VAX22052.1"/>
    <property type="molecule type" value="Genomic_DNA"/>
</dbReference>
<dbReference type="InterPro" id="IPR029044">
    <property type="entry name" value="Nucleotide-diphossugar_trans"/>
</dbReference>
<dbReference type="AlphaFoldDB" id="A0A3B1C1S4"/>
<gene>
    <name evidence="1" type="ORF">MNBD_IGNAVI01-877</name>
</gene>
<name>A0A3B1C1S4_9ZZZZ</name>